<comment type="caution">
    <text evidence="1">The sequence shown here is derived from an EMBL/GenBank/DDBJ whole genome shotgun (WGS) entry which is preliminary data.</text>
</comment>
<evidence type="ECO:0000313" key="1">
    <source>
        <dbReference type="EMBL" id="KAG0431839.1"/>
    </source>
</evidence>
<organism evidence="1 2">
    <name type="scientific">Ixodes persulcatus</name>
    <name type="common">Taiga tick</name>
    <dbReference type="NCBI Taxonomy" id="34615"/>
    <lineage>
        <taxon>Eukaryota</taxon>
        <taxon>Metazoa</taxon>
        <taxon>Ecdysozoa</taxon>
        <taxon>Arthropoda</taxon>
        <taxon>Chelicerata</taxon>
        <taxon>Arachnida</taxon>
        <taxon>Acari</taxon>
        <taxon>Parasitiformes</taxon>
        <taxon>Ixodida</taxon>
        <taxon>Ixodoidea</taxon>
        <taxon>Ixodidae</taxon>
        <taxon>Ixodinae</taxon>
        <taxon>Ixodes</taxon>
    </lineage>
</organism>
<evidence type="ECO:0000313" key="2">
    <source>
        <dbReference type="Proteomes" id="UP000805193"/>
    </source>
</evidence>
<keyword evidence="2" id="KW-1185">Reference proteome</keyword>
<accession>A0AC60QCK3</accession>
<name>A0AC60QCK3_IXOPE</name>
<dbReference type="EMBL" id="JABSTQ010009190">
    <property type="protein sequence ID" value="KAG0431839.1"/>
    <property type="molecule type" value="Genomic_DNA"/>
</dbReference>
<proteinExistence type="predicted"/>
<protein>
    <submittedName>
        <fullName evidence="1">Uncharacterized protein</fullName>
    </submittedName>
</protein>
<reference evidence="1 2" key="1">
    <citation type="journal article" date="2020" name="Cell">
        <title>Large-Scale Comparative Analyses of Tick Genomes Elucidate Their Genetic Diversity and Vector Capacities.</title>
        <authorList>
            <consortium name="Tick Genome and Microbiome Consortium (TIGMIC)"/>
            <person name="Jia N."/>
            <person name="Wang J."/>
            <person name="Shi W."/>
            <person name="Du L."/>
            <person name="Sun Y."/>
            <person name="Zhan W."/>
            <person name="Jiang J.F."/>
            <person name="Wang Q."/>
            <person name="Zhang B."/>
            <person name="Ji P."/>
            <person name="Bell-Sakyi L."/>
            <person name="Cui X.M."/>
            <person name="Yuan T.T."/>
            <person name="Jiang B.G."/>
            <person name="Yang W.F."/>
            <person name="Lam T.T."/>
            <person name="Chang Q.C."/>
            <person name="Ding S.J."/>
            <person name="Wang X.J."/>
            <person name="Zhu J.G."/>
            <person name="Ruan X.D."/>
            <person name="Zhao L."/>
            <person name="Wei J.T."/>
            <person name="Ye R.Z."/>
            <person name="Que T.C."/>
            <person name="Du C.H."/>
            <person name="Zhou Y.H."/>
            <person name="Cheng J.X."/>
            <person name="Dai P.F."/>
            <person name="Guo W.B."/>
            <person name="Han X.H."/>
            <person name="Huang E.J."/>
            <person name="Li L.F."/>
            <person name="Wei W."/>
            <person name="Gao Y.C."/>
            <person name="Liu J.Z."/>
            <person name="Shao H.Z."/>
            <person name="Wang X."/>
            <person name="Wang C.C."/>
            <person name="Yang T.C."/>
            <person name="Huo Q.B."/>
            <person name="Li W."/>
            <person name="Chen H.Y."/>
            <person name="Chen S.E."/>
            <person name="Zhou L.G."/>
            <person name="Ni X.B."/>
            <person name="Tian J.H."/>
            <person name="Sheng Y."/>
            <person name="Liu T."/>
            <person name="Pan Y.S."/>
            <person name="Xia L.Y."/>
            <person name="Li J."/>
            <person name="Zhao F."/>
            <person name="Cao W.C."/>
        </authorList>
    </citation>
    <scope>NUCLEOTIDE SEQUENCE [LARGE SCALE GENOMIC DNA]</scope>
    <source>
        <strain evidence="1">Iper-2018</strain>
    </source>
</reference>
<sequence>MCASIKPPNGIEAKDMPQLVMLAFEGAVNAVNMPFYRELMDTPDRKNKQSGCKIGTTFFVNHEYLDYSAVHELHNRGSEIALRSITLNGTMAYWSNLDTDGWKAEIVGERDLLATQAAIPASDIYGMQAPLLTTGGDKSFKMIKEAGLLYDASIPHNRVKDSGRIMFPYTLDYGLQTPCVIEPCPKDKYPGVWTIPLNVWANFKEFYDNNKAPFPMFLHEGWLREGDRKAGFLRFIDWLLAKDDVFLVTVKEVIEFMKDPKPAKSYKESRCVTEVKPSDKCKEPETCVYPRVKIGYNIGDRVMRSCVKCAPEYPWVRA</sequence>
<gene>
    <name evidence="1" type="ORF">HPB47_021410</name>
</gene>
<dbReference type="Proteomes" id="UP000805193">
    <property type="component" value="Unassembled WGS sequence"/>
</dbReference>